<organism evidence="3 4">
    <name type="scientific">Lampropedia aestuarii</name>
    <dbReference type="NCBI Taxonomy" id="2562762"/>
    <lineage>
        <taxon>Bacteria</taxon>
        <taxon>Pseudomonadati</taxon>
        <taxon>Pseudomonadota</taxon>
        <taxon>Betaproteobacteria</taxon>
        <taxon>Burkholderiales</taxon>
        <taxon>Comamonadaceae</taxon>
        <taxon>Lampropedia</taxon>
    </lineage>
</organism>
<gene>
    <name evidence="3" type="ORF">E8K88_01510</name>
</gene>
<evidence type="ECO:0000313" key="3">
    <source>
        <dbReference type="EMBL" id="THJ35982.1"/>
    </source>
</evidence>
<dbReference type="InterPro" id="IPR052336">
    <property type="entry name" value="MlaD_Phospholipid_Transporter"/>
</dbReference>
<dbReference type="AlphaFoldDB" id="A0A4V6S7A9"/>
<dbReference type="RefSeq" id="WP_136404887.1">
    <property type="nucleotide sequence ID" value="NZ_SSWX01000002.1"/>
</dbReference>
<evidence type="ECO:0000259" key="2">
    <source>
        <dbReference type="Pfam" id="PF02470"/>
    </source>
</evidence>
<feature type="domain" description="Mce/MlaD" evidence="2">
    <location>
        <begin position="63"/>
        <end position="124"/>
    </location>
</feature>
<sequence>MNHSSSPPQNSAAAAESSLGIPSLKPVSGLHIKSMLLMVITTIMTIGAFGYVLYARGVFEEHQTLILKADDSEGVSIGMDLTFSGFPIGKVRQIELTNDGTVRFIIDIPTRNAHRLRESSIFTMVRNILGSTSLKAYTSDWDDPPLPNDAVRSVLYGDASAEIPQLMASARGLINNLTTLTASDSALAQSLASIEALSTNLSGTVSDGGVLKLLVGDGAQLKQLQNAVAQLDTLMGTLNRLASNANQQVFGKQGLMGETQAAAQQLTALLAQIQQSLKQVDAVLRDVKTISGNVSESSDDLGELRSSIESNLRQIDSMVGELQNTWPFAKDHRIQLP</sequence>
<accession>A0A4V6S7A9</accession>
<evidence type="ECO:0000313" key="4">
    <source>
        <dbReference type="Proteomes" id="UP000306236"/>
    </source>
</evidence>
<keyword evidence="1" id="KW-1133">Transmembrane helix</keyword>
<dbReference type="PANTHER" id="PTHR33371:SF4">
    <property type="entry name" value="INTERMEMBRANE PHOSPHOLIPID TRANSPORT SYSTEM BINDING PROTEIN MLAD"/>
    <property type="match status" value="1"/>
</dbReference>
<dbReference type="InterPro" id="IPR003399">
    <property type="entry name" value="Mce/MlaD"/>
</dbReference>
<evidence type="ECO:0000256" key="1">
    <source>
        <dbReference type="SAM" id="Phobius"/>
    </source>
</evidence>
<feature type="transmembrane region" description="Helical" evidence="1">
    <location>
        <begin position="35"/>
        <end position="54"/>
    </location>
</feature>
<keyword evidence="1" id="KW-0812">Transmembrane</keyword>
<proteinExistence type="predicted"/>
<dbReference type="Pfam" id="PF02470">
    <property type="entry name" value="MlaD"/>
    <property type="match status" value="1"/>
</dbReference>
<protein>
    <submittedName>
        <fullName evidence="3">MCE family protein</fullName>
    </submittedName>
</protein>
<keyword evidence="4" id="KW-1185">Reference proteome</keyword>
<dbReference type="EMBL" id="SSWX01000002">
    <property type="protein sequence ID" value="THJ35982.1"/>
    <property type="molecule type" value="Genomic_DNA"/>
</dbReference>
<dbReference type="OrthoDB" id="8770832at2"/>
<dbReference type="Proteomes" id="UP000306236">
    <property type="component" value="Unassembled WGS sequence"/>
</dbReference>
<comment type="caution">
    <text evidence="3">The sequence shown here is derived from an EMBL/GenBank/DDBJ whole genome shotgun (WGS) entry which is preliminary data.</text>
</comment>
<reference evidence="3 4" key="1">
    <citation type="submission" date="2019-04" db="EMBL/GenBank/DDBJ databases">
        <title>Lampropedia sp YIM MLB12 draf genome.</title>
        <authorList>
            <person name="Wang Y.-X."/>
        </authorList>
    </citation>
    <scope>NUCLEOTIDE SEQUENCE [LARGE SCALE GENOMIC DNA]</scope>
    <source>
        <strain evidence="3 4">YIM MLB12</strain>
    </source>
</reference>
<keyword evidence="1" id="KW-0472">Membrane</keyword>
<name>A0A4V6S7A9_9BURK</name>
<dbReference type="PANTHER" id="PTHR33371">
    <property type="entry name" value="INTERMEMBRANE PHOSPHOLIPID TRANSPORT SYSTEM BINDING PROTEIN MLAD-RELATED"/>
    <property type="match status" value="1"/>
</dbReference>